<evidence type="ECO:0000259" key="11">
    <source>
        <dbReference type="Pfam" id="PF16686"/>
    </source>
</evidence>
<dbReference type="InterPro" id="IPR028389">
    <property type="entry name" value="POT1"/>
</dbReference>
<dbReference type="Proteomes" id="UP000785200">
    <property type="component" value="Unassembled WGS sequence"/>
</dbReference>
<comment type="similarity">
    <text evidence="3">Belongs to the telombin family.</text>
</comment>
<dbReference type="Pfam" id="PF16686">
    <property type="entry name" value="POT1PC"/>
    <property type="match status" value="1"/>
</dbReference>
<keyword evidence="7" id="KW-0238">DNA-binding</keyword>
<keyword evidence="6" id="KW-0779">Telomere</keyword>
<proteinExistence type="inferred from homology"/>
<gene>
    <name evidence="12" type="ORF">D0Z07_5024</name>
</gene>
<comment type="caution">
    <text evidence="12">The sequence shown here is derived from an EMBL/GenBank/DDBJ whole genome shotgun (WGS) entry which is preliminary data.</text>
</comment>
<dbReference type="AlphaFoldDB" id="A0A9P6VJY6"/>
<evidence type="ECO:0000256" key="3">
    <source>
        <dbReference type="ARBA" id="ARBA00008442"/>
    </source>
</evidence>
<keyword evidence="5" id="KW-0158">Chromosome</keyword>
<evidence type="ECO:0000256" key="5">
    <source>
        <dbReference type="ARBA" id="ARBA00022454"/>
    </source>
</evidence>
<evidence type="ECO:0000256" key="1">
    <source>
        <dbReference type="ARBA" id="ARBA00004123"/>
    </source>
</evidence>
<feature type="domain" description="Protection of telomeres protein 1 ssDNA-binding" evidence="11">
    <location>
        <begin position="192"/>
        <end position="351"/>
    </location>
</feature>
<feature type="compositionally biased region" description="Polar residues" evidence="9">
    <location>
        <begin position="621"/>
        <end position="631"/>
    </location>
</feature>
<feature type="domain" description="Telomeric single stranded DNA binding POT1/Cdc13" evidence="10">
    <location>
        <begin position="33"/>
        <end position="100"/>
    </location>
</feature>
<dbReference type="OrthoDB" id="2186770at2759"/>
<dbReference type="EMBL" id="VNKQ01000009">
    <property type="protein sequence ID" value="KAG0649024.1"/>
    <property type="molecule type" value="Genomic_DNA"/>
</dbReference>
<evidence type="ECO:0000256" key="9">
    <source>
        <dbReference type="SAM" id="MobiDB-lite"/>
    </source>
</evidence>
<name>A0A9P6VJY6_9HELO</name>
<evidence type="ECO:0000259" key="10">
    <source>
        <dbReference type="Pfam" id="PF02765"/>
    </source>
</evidence>
<evidence type="ECO:0000256" key="4">
    <source>
        <dbReference type="ARBA" id="ARBA00015253"/>
    </source>
</evidence>
<dbReference type="Gene3D" id="2.40.50.140">
    <property type="entry name" value="Nucleic acid-binding proteins"/>
    <property type="match status" value="2"/>
</dbReference>
<dbReference type="Pfam" id="PF02765">
    <property type="entry name" value="POT1"/>
    <property type="match status" value="1"/>
</dbReference>
<sequence>MESSQISDPRPSPDIVLPPGFLSVKQIQELPSTALKNGNLINVLGFVKDFQPPFKTSGTDFKCTFQILDFSSRDESSGLKITIFWPQDHMPKFAAGDAVLAQMWDGFPSLLTNYVTEIHILSTSQIPASLSGITKVPWRSHPPNKALKAPTLSETSYVVDANQHVADLALPSTMEFQHRSEQAMNIKGKYALLKDIKTGTYYNLLGEAVKIYDAPSGQLTLHLTDYTANSQFYDHIWGGGDSTAARDGDELNYLKSHRKPVSNWSGPYGKLSIQLTLFDEHASFAREQVKTGDWVLLKNVRIAYGKIGGCLEGYLHYDEGKVNVEIIESAENIEDNDPRWKAAVTRKLEWKVKFEKQKSQIQDTTSAGKRKREDEPLKQNAKARRKEKRAGVEGKAATKEEKLRARLDLNENIRCEKPEHPAVLLTDILKPRIIVDPKDPSREYHAPFDIRKCKANVRVVGFFPRKVEDFAIGRRRSDFDILSDYSGGEDTDPEETMQAFRSGKGFADRSWEWRFALQVVDASDKSFKERTWLLVNNFDAQMLLDMDATNLRRDTAALQEVKERLCILWGDLEEQTAALDQLKTPKRQTSVESKSPPPSSYKPGDQPPLDSDDEKEDEDTGNNSRSKSSHPTIALSEGDANSGLVDPKNTNLDPKSPAQVQFRNKAFTCCIKQYGVKIREEDPALANAGDGKRWMRKLGLFGTKIM</sequence>
<keyword evidence="13" id="KW-1185">Reference proteome</keyword>
<dbReference type="PANTHER" id="PTHR14513:SF0">
    <property type="entry name" value="PROTECTION OF TELOMERES PROTEIN 1"/>
    <property type="match status" value="1"/>
</dbReference>
<evidence type="ECO:0000313" key="13">
    <source>
        <dbReference type="Proteomes" id="UP000785200"/>
    </source>
</evidence>
<dbReference type="InterPro" id="IPR032042">
    <property type="entry name" value="POT1PC"/>
</dbReference>
<dbReference type="PANTHER" id="PTHR14513">
    <property type="entry name" value="PROTECTION OF TELOMERES 1"/>
    <property type="match status" value="1"/>
</dbReference>
<evidence type="ECO:0000256" key="2">
    <source>
        <dbReference type="ARBA" id="ARBA00004574"/>
    </source>
</evidence>
<keyword evidence="8" id="KW-0539">Nucleus</keyword>
<feature type="compositionally biased region" description="Acidic residues" evidence="9">
    <location>
        <begin position="610"/>
        <end position="620"/>
    </location>
</feature>
<comment type="subcellular location">
    <subcellularLocation>
        <location evidence="2">Chromosome</location>
        <location evidence="2">Telomere</location>
    </subcellularLocation>
    <subcellularLocation>
        <location evidence="1">Nucleus</location>
    </subcellularLocation>
</comment>
<reference evidence="12" key="1">
    <citation type="submission" date="2019-07" db="EMBL/GenBank/DDBJ databases">
        <title>Hyphodiscus hymeniophilus genome sequencing and assembly.</title>
        <authorList>
            <person name="Kramer G."/>
            <person name="Nodwell J."/>
        </authorList>
    </citation>
    <scope>NUCLEOTIDE SEQUENCE</scope>
    <source>
        <strain evidence="12">ATCC 34498</strain>
    </source>
</reference>
<dbReference type="GO" id="GO:0032210">
    <property type="term" value="P:regulation of telomere maintenance via telomerase"/>
    <property type="evidence" value="ECO:0007669"/>
    <property type="project" value="TreeGrafter"/>
</dbReference>
<organism evidence="12 13">
    <name type="scientific">Hyphodiscus hymeniophilus</name>
    <dbReference type="NCBI Taxonomy" id="353542"/>
    <lineage>
        <taxon>Eukaryota</taxon>
        <taxon>Fungi</taxon>
        <taxon>Dikarya</taxon>
        <taxon>Ascomycota</taxon>
        <taxon>Pezizomycotina</taxon>
        <taxon>Leotiomycetes</taxon>
        <taxon>Helotiales</taxon>
        <taxon>Hyphodiscaceae</taxon>
        <taxon>Hyphodiscus</taxon>
    </lineage>
</organism>
<dbReference type="InterPro" id="IPR012340">
    <property type="entry name" value="NA-bd_OB-fold"/>
</dbReference>
<protein>
    <recommendedName>
        <fullName evidence="4">Protection of telomeres protein 1</fullName>
    </recommendedName>
</protein>
<dbReference type="GO" id="GO:0000783">
    <property type="term" value="C:nuclear telomere cap complex"/>
    <property type="evidence" value="ECO:0007669"/>
    <property type="project" value="TreeGrafter"/>
</dbReference>
<dbReference type="InterPro" id="IPR011564">
    <property type="entry name" value="Telomer_end-bd_POT1/Cdc13"/>
</dbReference>
<evidence type="ECO:0000313" key="12">
    <source>
        <dbReference type="EMBL" id="KAG0649024.1"/>
    </source>
</evidence>
<dbReference type="GO" id="GO:0016233">
    <property type="term" value="P:telomere capping"/>
    <property type="evidence" value="ECO:0007669"/>
    <property type="project" value="TreeGrafter"/>
</dbReference>
<dbReference type="SUPFAM" id="SSF50249">
    <property type="entry name" value="Nucleic acid-binding proteins"/>
    <property type="match status" value="2"/>
</dbReference>
<feature type="region of interest" description="Disordered" evidence="9">
    <location>
        <begin position="579"/>
        <end position="655"/>
    </location>
</feature>
<dbReference type="FunFam" id="2.40.50.140:FF:000303">
    <property type="entry name" value="Protection of telomeres protein 1"/>
    <property type="match status" value="1"/>
</dbReference>
<evidence type="ECO:0000256" key="6">
    <source>
        <dbReference type="ARBA" id="ARBA00022895"/>
    </source>
</evidence>
<feature type="region of interest" description="Disordered" evidence="9">
    <location>
        <begin position="361"/>
        <end position="397"/>
    </location>
</feature>
<accession>A0A9P6VJY6</accession>
<dbReference type="GO" id="GO:0098505">
    <property type="term" value="F:G-rich strand telomeric DNA binding"/>
    <property type="evidence" value="ECO:0007669"/>
    <property type="project" value="TreeGrafter"/>
</dbReference>
<dbReference type="GO" id="GO:0010521">
    <property type="term" value="F:telomerase inhibitor activity"/>
    <property type="evidence" value="ECO:0007669"/>
    <property type="project" value="TreeGrafter"/>
</dbReference>
<evidence type="ECO:0000256" key="8">
    <source>
        <dbReference type="ARBA" id="ARBA00023242"/>
    </source>
</evidence>
<evidence type="ECO:0000256" key="7">
    <source>
        <dbReference type="ARBA" id="ARBA00023125"/>
    </source>
</evidence>